<evidence type="ECO:0000313" key="2">
    <source>
        <dbReference type="EMBL" id="KAK0702068.1"/>
    </source>
</evidence>
<protein>
    <submittedName>
        <fullName evidence="2">Uncharacterized protein</fullName>
    </submittedName>
</protein>
<dbReference type="RefSeq" id="XP_060289732.1">
    <property type="nucleotide sequence ID" value="XM_060446344.1"/>
</dbReference>
<accession>A0AA39ZR33</accession>
<name>A0AA39ZR33_9PEZI</name>
<feature type="region of interest" description="Disordered" evidence="1">
    <location>
        <begin position="72"/>
        <end position="115"/>
    </location>
</feature>
<dbReference type="Proteomes" id="UP001172101">
    <property type="component" value="Unassembled WGS sequence"/>
</dbReference>
<dbReference type="AlphaFoldDB" id="A0AA39ZR33"/>
<evidence type="ECO:0000256" key="1">
    <source>
        <dbReference type="SAM" id="MobiDB-lite"/>
    </source>
</evidence>
<dbReference type="GeneID" id="85329614"/>
<organism evidence="2 3">
    <name type="scientific">Lasiosphaeria miniovina</name>
    <dbReference type="NCBI Taxonomy" id="1954250"/>
    <lineage>
        <taxon>Eukaryota</taxon>
        <taxon>Fungi</taxon>
        <taxon>Dikarya</taxon>
        <taxon>Ascomycota</taxon>
        <taxon>Pezizomycotina</taxon>
        <taxon>Sordariomycetes</taxon>
        <taxon>Sordariomycetidae</taxon>
        <taxon>Sordariales</taxon>
        <taxon>Lasiosphaeriaceae</taxon>
        <taxon>Lasiosphaeria</taxon>
    </lineage>
</organism>
<feature type="compositionally biased region" description="Low complexity" evidence="1">
    <location>
        <begin position="1"/>
        <end position="13"/>
    </location>
</feature>
<keyword evidence="3" id="KW-1185">Reference proteome</keyword>
<feature type="compositionally biased region" description="Polar residues" evidence="1">
    <location>
        <begin position="93"/>
        <end position="115"/>
    </location>
</feature>
<feature type="region of interest" description="Disordered" evidence="1">
    <location>
        <begin position="1"/>
        <end position="54"/>
    </location>
</feature>
<evidence type="ECO:0000313" key="3">
    <source>
        <dbReference type="Proteomes" id="UP001172101"/>
    </source>
</evidence>
<comment type="caution">
    <text evidence="2">The sequence shown here is derived from an EMBL/GenBank/DDBJ whole genome shotgun (WGS) entry which is preliminary data.</text>
</comment>
<proteinExistence type="predicted"/>
<gene>
    <name evidence="2" type="ORF">B0T26DRAFT_758023</name>
</gene>
<sequence>MSSPSSPIKNPSSTLNPSRRTEPERAHVGPKATGGMASARTTAANASMGVDKPKVFDSEGAIGKQFTEEGAIGGLGQKIGGPMDKEGAIGKQFTDQGSIGGTVQNMMGGTKHTTG</sequence>
<dbReference type="EMBL" id="JAUIRO010000009">
    <property type="protein sequence ID" value="KAK0702068.1"/>
    <property type="molecule type" value="Genomic_DNA"/>
</dbReference>
<reference evidence="2" key="1">
    <citation type="submission" date="2023-06" db="EMBL/GenBank/DDBJ databases">
        <title>Genome-scale phylogeny and comparative genomics of the fungal order Sordariales.</title>
        <authorList>
            <consortium name="Lawrence Berkeley National Laboratory"/>
            <person name="Hensen N."/>
            <person name="Bonometti L."/>
            <person name="Westerberg I."/>
            <person name="Brannstrom I.O."/>
            <person name="Guillou S."/>
            <person name="Cros-Aarteil S."/>
            <person name="Calhoun S."/>
            <person name="Haridas S."/>
            <person name="Kuo A."/>
            <person name="Mondo S."/>
            <person name="Pangilinan J."/>
            <person name="Riley R."/>
            <person name="LaButti K."/>
            <person name="Andreopoulos B."/>
            <person name="Lipzen A."/>
            <person name="Chen C."/>
            <person name="Yanf M."/>
            <person name="Daum C."/>
            <person name="Ng V."/>
            <person name="Clum A."/>
            <person name="Steindorff A."/>
            <person name="Ohm R."/>
            <person name="Martin F."/>
            <person name="Silar P."/>
            <person name="Natvig D."/>
            <person name="Lalanne C."/>
            <person name="Gautier V."/>
            <person name="Ament-velasquez S.L."/>
            <person name="Kruys A."/>
            <person name="Hutchinson M.I."/>
            <person name="Powell A.J."/>
            <person name="Barry K."/>
            <person name="Miller A.N."/>
            <person name="Grigoriev I.V."/>
            <person name="Debuchy R."/>
            <person name="Gladieux P."/>
            <person name="Thoren M.H."/>
            <person name="Johannesson H."/>
        </authorList>
    </citation>
    <scope>NUCLEOTIDE SEQUENCE</scope>
    <source>
        <strain evidence="2">SMH2392-1A</strain>
    </source>
</reference>